<sequence length="278" mass="30177">MDSEASCRTAIDLVLLTAADLAQQQIAKNQNVDDALCARHLLTGPKWRDPDGRKVGSWVVLHQEVDIPNQVLLPGVALHGILDYLIGVVSGSSVRNAFKSEPCFLTKLGLYTPPDFLRHIGKSLASVLEAKARKTMDSSKVWAQVTAQGAALCVLTKRPSVINTLTDGLRWQFVHVTKIPDQVPPSRKAAPRKAKQTGSASTSTALPTTSLKEPRRTLQRRVSKQPALSTMSETKPFKAASTRVLDIFKGQDLAIALRLLTLAILSSPEEFERLAAAG</sequence>
<proteinExistence type="predicted"/>
<organism evidence="2 3">
    <name type="scientific">Mycena rosella</name>
    <name type="common">Pink bonnet</name>
    <name type="synonym">Agaricus rosellus</name>
    <dbReference type="NCBI Taxonomy" id="1033263"/>
    <lineage>
        <taxon>Eukaryota</taxon>
        <taxon>Fungi</taxon>
        <taxon>Dikarya</taxon>
        <taxon>Basidiomycota</taxon>
        <taxon>Agaricomycotina</taxon>
        <taxon>Agaricomycetes</taxon>
        <taxon>Agaricomycetidae</taxon>
        <taxon>Agaricales</taxon>
        <taxon>Marasmiineae</taxon>
        <taxon>Mycenaceae</taxon>
        <taxon>Mycena</taxon>
    </lineage>
</organism>
<feature type="region of interest" description="Disordered" evidence="1">
    <location>
        <begin position="182"/>
        <end position="235"/>
    </location>
</feature>
<gene>
    <name evidence="2" type="ORF">B0H17DRAFT_85065</name>
</gene>
<evidence type="ECO:0000313" key="2">
    <source>
        <dbReference type="EMBL" id="KAJ7703059.1"/>
    </source>
</evidence>
<name>A0AAD7GRD4_MYCRO</name>
<feature type="compositionally biased region" description="Low complexity" evidence="1">
    <location>
        <begin position="199"/>
        <end position="211"/>
    </location>
</feature>
<protein>
    <submittedName>
        <fullName evidence="2">Uncharacterized protein</fullName>
    </submittedName>
</protein>
<accession>A0AAD7GRD4</accession>
<keyword evidence="3" id="KW-1185">Reference proteome</keyword>
<evidence type="ECO:0000256" key="1">
    <source>
        <dbReference type="SAM" id="MobiDB-lite"/>
    </source>
</evidence>
<reference evidence="2" key="1">
    <citation type="submission" date="2023-03" db="EMBL/GenBank/DDBJ databases">
        <title>Massive genome expansion in bonnet fungi (Mycena s.s.) driven by repeated elements and novel gene families across ecological guilds.</title>
        <authorList>
            <consortium name="Lawrence Berkeley National Laboratory"/>
            <person name="Harder C.B."/>
            <person name="Miyauchi S."/>
            <person name="Viragh M."/>
            <person name="Kuo A."/>
            <person name="Thoen E."/>
            <person name="Andreopoulos B."/>
            <person name="Lu D."/>
            <person name="Skrede I."/>
            <person name="Drula E."/>
            <person name="Henrissat B."/>
            <person name="Morin E."/>
            <person name="Kohler A."/>
            <person name="Barry K."/>
            <person name="LaButti K."/>
            <person name="Morin E."/>
            <person name="Salamov A."/>
            <person name="Lipzen A."/>
            <person name="Mereny Z."/>
            <person name="Hegedus B."/>
            <person name="Baldrian P."/>
            <person name="Stursova M."/>
            <person name="Weitz H."/>
            <person name="Taylor A."/>
            <person name="Grigoriev I.V."/>
            <person name="Nagy L.G."/>
            <person name="Martin F."/>
            <person name="Kauserud H."/>
        </authorList>
    </citation>
    <scope>NUCLEOTIDE SEQUENCE</scope>
    <source>
        <strain evidence="2">CBHHK067</strain>
    </source>
</reference>
<comment type="caution">
    <text evidence="2">The sequence shown here is derived from an EMBL/GenBank/DDBJ whole genome shotgun (WGS) entry which is preliminary data.</text>
</comment>
<dbReference type="Proteomes" id="UP001221757">
    <property type="component" value="Unassembled WGS sequence"/>
</dbReference>
<dbReference type="AlphaFoldDB" id="A0AAD7GRD4"/>
<dbReference type="EMBL" id="JARKIE010000013">
    <property type="protein sequence ID" value="KAJ7703059.1"/>
    <property type="molecule type" value="Genomic_DNA"/>
</dbReference>
<evidence type="ECO:0000313" key="3">
    <source>
        <dbReference type="Proteomes" id="UP001221757"/>
    </source>
</evidence>